<comment type="caution">
    <text evidence="1">The sequence shown here is derived from an EMBL/GenBank/DDBJ whole genome shotgun (WGS) entry which is preliminary data.</text>
</comment>
<name>A0A437APG9_9MICR</name>
<protein>
    <submittedName>
        <fullName evidence="1">Uncharacterized protein</fullName>
    </submittedName>
</protein>
<evidence type="ECO:0000313" key="2">
    <source>
        <dbReference type="Proteomes" id="UP000282876"/>
    </source>
</evidence>
<dbReference type="EMBL" id="RCSS01000096">
    <property type="protein sequence ID" value="RVD93042.1"/>
    <property type="molecule type" value="Genomic_DNA"/>
</dbReference>
<proteinExistence type="predicted"/>
<sequence length="519" mass="62589">MFCFSFFIQHIFATEKRRLEQGDEQSIIKKRLIYTNDELIAAQVIVGLQNNFEGFHDIEEKKNVDEERDTQYDSSEFLKKEVIIVSNKVPILIDPITPETKNQIKLVKTSDLLELFNSMKNKHLGIVKYYKSLGGYENICDFYVWKSIDMRRIALDYEEQFSFNLNYLFLIMGRGNNDFIRPFFKIGFTNTNRNYYGIFSKLLIDPELNLFDLEDNLTDESLNELLRFPNVEILPEKYQLIQKKNIDFLSNMNNESRIWSSYMLKVFKHDVNYYGFTEFLPFFEQFLFFCIKDYLKLEKYPLIKFLFPEFTIIRMILDQKKELSFAKRVYFFLSTFHFKYLFFRDTIKKEIGEMQMKNEGFDILKCKYFSYFLFSSKMTCQMLIQKSINNFRSEISGYVFTNFLYFMKLKFICFRKGLNFNTLFLVNPFKITENFKVCFSVVKSTKKKFVFKTLFVEVMPTKKEIMAQYEEFGSYKVLIERLMICFNERIPENFFEAQNTENLKEFFETKFYYFLSISL</sequence>
<keyword evidence="2" id="KW-1185">Reference proteome</keyword>
<evidence type="ECO:0000313" key="1">
    <source>
        <dbReference type="EMBL" id="RVD93042.1"/>
    </source>
</evidence>
<dbReference type="AlphaFoldDB" id="A0A437APG9"/>
<reference evidence="1 2" key="1">
    <citation type="submission" date="2018-10" db="EMBL/GenBank/DDBJ databases">
        <title>Draft genome sequence of the microsporidian Tubulinosema ratisbonensis.</title>
        <authorList>
            <person name="Polonais V."/>
            <person name="Peyretaillade E."/>
            <person name="Niehus S."/>
            <person name="Wawrzyniak I."/>
            <person name="Franchet A."/>
            <person name="Gaspin C."/>
            <person name="Reichstadt M."/>
            <person name="Belser C."/>
            <person name="Labadie K."/>
            <person name="Delbac F."/>
            <person name="Ferrandon D."/>
        </authorList>
    </citation>
    <scope>NUCLEOTIDE SEQUENCE [LARGE SCALE GENOMIC DNA]</scope>
    <source>
        <strain evidence="1 2">Franzen</strain>
    </source>
</reference>
<gene>
    <name evidence="1" type="ORF">TUBRATIS_004350</name>
</gene>
<dbReference type="Proteomes" id="UP000282876">
    <property type="component" value="Unassembled WGS sequence"/>
</dbReference>
<organism evidence="1 2">
    <name type="scientific">Tubulinosema ratisbonensis</name>
    <dbReference type="NCBI Taxonomy" id="291195"/>
    <lineage>
        <taxon>Eukaryota</taxon>
        <taxon>Fungi</taxon>
        <taxon>Fungi incertae sedis</taxon>
        <taxon>Microsporidia</taxon>
        <taxon>Tubulinosematoidea</taxon>
        <taxon>Tubulinosematidae</taxon>
        <taxon>Tubulinosema</taxon>
    </lineage>
</organism>
<dbReference type="VEuPathDB" id="MicrosporidiaDB:TUBRATIS_004350"/>
<accession>A0A437APG9</accession>